<keyword evidence="4 11" id="KW-0479">Metal-binding</keyword>
<feature type="region of interest" description="Disordered" evidence="12">
    <location>
        <begin position="373"/>
        <end position="398"/>
    </location>
</feature>
<evidence type="ECO:0000256" key="5">
    <source>
        <dbReference type="ARBA" id="ARBA00022729"/>
    </source>
</evidence>
<sequence>MAAMPTRPQAVFFCLLATTLFLPSSAQSCTSYTFSQNQIYDKCNSLLRLESSLHWNYHPGNGTVDVAYRATQSSDGWVAWGINPTQNRMVGTQALVAFQNTTSGNMAAYSTPISGYSPTMQPGDLSFAVSNVGGEYSGGVMTIFATLVLPNNRTQVNHVWQASTTFAGGFPGVHARTGDNVLSYGTIDFLSGDSAAAGNSRIRRKNRHGVLNAVSWGVLMPTGAIIARYLKVFKAADPAWFYLHVACQSSAYIVGVAGWGTGLKLGSESSGVKYNTHRNIGITLFALATLQVFALLLRPNKDHKYRIFWNVYHHSVGYAVISLSVANIYKGFDILDPAKKWKRAYTGVIIALGAVALTLEAVTWVIVLRRKSRGGGDKSHHAEANGATNGHGARQQVV</sequence>
<evidence type="ECO:0000256" key="3">
    <source>
        <dbReference type="ARBA" id="ARBA00022692"/>
    </source>
</evidence>
<dbReference type="InterPro" id="IPR045265">
    <property type="entry name" value="AIR12_DOMON"/>
</dbReference>
<dbReference type="PANTHER" id="PTHR23130">
    <property type="entry name" value="CYTOCHROME B561 AND DOMON DOMAIN-CONTAINING PROTEIN"/>
    <property type="match status" value="1"/>
</dbReference>
<evidence type="ECO:0000259" key="16">
    <source>
        <dbReference type="PROSITE" id="PS50939"/>
    </source>
</evidence>
<dbReference type="FunFam" id="1.20.120.1770:FF:000007">
    <property type="entry name" value="Cytochrome b561 and DOMON domain-containing protein"/>
    <property type="match status" value="1"/>
</dbReference>
<feature type="chain" id="PRO_5008901047" description="Cytochrome b561 and DOMON domain-containing protein" evidence="14">
    <location>
        <begin position="27"/>
        <end position="398"/>
    </location>
</feature>
<evidence type="ECO:0000256" key="13">
    <source>
        <dbReference type="SAM" id="Phobius"/>
    </source>
</evidence>
<keyword evidence="5 14" id="KW-0732">Signal</keyword>
<keyword evidence="6 10" id="KW-0249">Electron transport</keyword>
<evidence type="ECO:0000256" key="14">
    <source>
        <dbReference type="SAM" id="SignalP"/>
    </source>
</evidence>
<feature type="compositionally biased region" description="Basic and acidic residues" evidence="12">
    <location>
        <begin position="374"/>
        <end position="383"/>
    </location>
</feature>
<dbReference type="Pfam" id="PF03188">
    <property type="entry name" value="Cytochrom_B561"/>
    <property type="match status" value="1"/>
</dbReference>
<evidence type="ECO:0000256" key="6">
    <source>
        <dbReference type="ARBA" id="ARBA00022982"/>
    </source>
</evidence>
<evidence type="ECO:0000256" key="2">
    <source>
        <dbReference type="ARBA" id="ARBA00022448"/>
    </source>
</evidence>
<dbReference type="InterPro" id="IPR005018">
    <property type="entry name" value="DOMON_domain"/>
</dbReference>
<dbReference type="GO" id="GO:0046872">
    <property type="term" value="F:metal ion binding"/>
    <property type="evidence" value="ECO:0007669"/>
    <property type="project" value="UniProtKB-KW"/>
</dbReference>
<keyword evidence="8 10" id="KW-0472">Membrane</keyword>
<dbReference type="PROSITE" id="PS51257">
    <property type="entry name" value="PROKAR_LIPOPROTEIN"/>
    <property type="match status" value="1"/>
</dbReference>
<evidence type="ECO:0000256" key="10">
    <source>
        <dbReference type="PIRNR" id="PIRNR037471"/>
    </source>
</evidence>
<evidence type="ECO:0000256" key="11">
    <source>
        <dbReference type="PIRSR" id="PIRSR037471-1"/>
    </source>
</evidence>
<evidence type="ECO:0000256" key="1">
    <source>
        <dbReference type="ARBA" id="ARBA00004141"/>
    </source>
</evidence>
<accession>A0A1D1ZIL4</accession>
<evidence type="ECO:0000256" key="12">
    <source>
        <dbReference type="SAM" id="MobiDB-lite"/>
    </source>
</evidence>
<keyword evidence="3 13" id="KW-0812">Transmembrane</keyword>
<dbReference type="PIRSF" id="PIRSF037471">
    <property type="entry name" value="UCP037471"/>
    <property type="match status" value="1"/>
</dbReference>
<organism evidence="17">
    <name type="scientific">Anthurium amnicola</name>
    <dbReference type="NCBI Taxonomy" id="1678845"/>
    <lineage>
        <taxon>Eukaryota</taxon>
        <taxon>Viridiplantae</taxon>
        <taxon>Streptophyta</taxon>
        <taxon>Embryophyta</taxon>
        <taxon>Tracheophyta</taxon>
        <taxon>Spermatophyta</taxon>
        <taxon>Magnoliopsida</taxon>
        <taxon>Liliopsida</taxon>
        <taxon>Araceae</taxon>
        <taxon>Pothoideae</taxon>
        <taxon>Potheae</taxon>
        <taxon>Anthurium</taxon>
    </lineage>
</organism>
<keyword evidence="2 10" id="KW-0813">Transport</keyword>
<evidence type="ECO:0000256" key="4">
    <source>
        <dbReference type="ARBA" id="ARBA00022723"/>
    </source>
</evidence>
<feature type="transmembrane region" description="Helical" evidence="13">
    <location>
        <begin position="344"/>
        <end position="368"/>
    </location>
</feature>
<feature type="transmembrane region" description="Helical" evidence="13">
    <location>
        <begin position="280"/>
        <end position="297"/>
    </location>
</feature>
<feature type="transmembrane region" description="Helical" evidence="13">
    <location>
        <begin position="209"/>
        <end position="227"/>
    </location>
</feature>
<dbReference type="Gene3D" id="1.20.120.1770">
    <property type="match status" value="1"/>
</dbReference>
<feature type="domain" description="Cytochrome b561" evidence="16">
    <location>
        <begin position="170"/>
        <end position="368"/>
    </location>
</feature>
<keyword evidence="7 13" id="KW-1133">Transmembrane helix</keyword>
<feature type="signal peptide" evidence="14">
    <location>
        <begin position="1"/>
        <end position="26"/>
    </location>
</feature>
<dbReference type="PROSITE" id="PS50836">
    <property type="entry name" value="DOMON"/>
    <property type="match status" value="1"/>
</dbReference>
<protein>
    <recommendedName>
        <fullName evidence="10">Cytochrome b561 and DOMON domain-containing protein</fullName>
    </recommendedName>
</protein>
<feature type="transmembrane region" description="Helical" evidence="13">
    <location>
        <begin position="309"/>
        <end position="329"/>
    </location>
</feature>
<dbReference type="Pfam" id="PF04526">
    <property type="entry name" value="DUF568"/>
    <property type="match status" value="1"/>
</dbReference>
<comment type="function">
    <text evidence="9">May act as a catecholamine-responsive trans-membrane electron transporter.</text>
</comment>
<proteinExistence type="predicted"/>
<feature type="binding site" description="axial binding residue" evidence="11">
    <location>
        <position position="277"/>
    </location>
    <ligand>
        <name>heme b</name>
        <dbReference type="ChEBI" id="CHEBI:60344"/>
        <label>1</label>
    </ligand>
    <ligandPart>
        <name>Fe</name>
        <dbReference type="ChEBI" id="CHEBI:18248"/>
    </ligandPart>
</feature>
<dbReference type="AlphaFoldDB" id="A0A1D1ZIL4"/>
<dbReference type="CDD" id="cd09629">
    <property type="entry name" value="DOMON_CIL1_like"/>
    <property type="match status" value="1"/>
</dbReference>
<dbReference type="PANTHER" id="PTHR23130:SF167">
    <property type="entry name" value="CYTOCHROME B561 AND DOMON DOMAIN-CONTAINING PROTEIN"/>
    <property type="match status" value="1"/>
</dbReference>
<comment type="cofactor">
    <cofactor evidence="10">
        <name>heme b</name>
        <dbReference type="ChEBI" id="CHEBI:60344"/>
    </cofactor>
    <text evidence="10">Binds 2 heme b groups non-covalently.</text>
</comment>
<comment type="subcellular location">
    <subcellularLocation>
        <location evidence="1">Membrane</location>
        <topology evidence="1">Multi-pass membrane protein</topology>
    </subcellularLocation>
</comment>
<feature type="binding site" description="axial binding residue" evidence="11">
    <location>
        <position position="208"/>
    </location>
    <ligand>
        <name>heme b</name>
        <dbReference type="ChEBI" id="CHEBI:60344"/>
        <label>1</label>
    </ligand>
    <ligandPart>
        <name>Fe</name>
        <dbReference type="ChEBI" id="CHEBI:18248"/>
    </ligandPart>
</feature>
<evidence type="ECO:0000313" key="17">
    <source>
        <dbReference type="EMBL" id="JAT66802.1"/>
    </source>
</evidence>
<evidence type="ECO:0000256" key="9">
    <source>
        <dbReference type="ARBA" id="ARBA00053871"/>
    </source>
</evidence>
<keyword evidence="11" id="KW-0408">Iron</keyword>
<dbReference type="InterPro" id="IPR006593">
    <property type="entry name" value="Cyt_b561/ferric_Rdtase_TM"/>
</dbReference>
<dbReference type="PROSITE" id="PS50939">
    <property type="entry name" value="CYTOCHROME_B561"/>
    <property type="match status" value="1"/>
</dbReference>
<dbReference type="GO" id="GO:0016020">
    <property type="term" value="C:membrane"/>
    <property type="evidence" value="ECO:0007669"/>
    <property type="project" value="UniProtKB-SubCell"/>
</dbReference>
<dbReference type="CDD" id="cd08760">
    <property type="entry name" value="Cyt_b561_FRRS1_like"/>
    <property type="match status" value="1"/>
</dbReference>
<evidence type="ECO:0000256" key="8">
    <source>
        <dbReference type="ARBA" id="ARBA00023136"/>
    </source>
</evidence>
<evidence type="ECO:0000256" key="7">
    <source>
        <dbReference type="ARBA" id="ARBA00022989"/>
    </source>
</evidence>
<name>A0A1D1ZIL4_9ARAE</name>
<feature type="binding site" description="axial binding residue" evidence="11">
    <location>
        <position position="313"/>
    </location>
    <ligand>
        <name>heme b</name>
        <dbReference type="ChEBI" id="CHEBI:60344"/>
        <label>1</label>
    </ligand>
    <ligandPart>
        <name>Fe</name>
        <dbReference type="ChEBI" id="CHEBI:18248"/>
    </ligandPart>
</feature>
<dbReference type="InterPro" id="IPR017214">
    <property type="entry name" value="UCP037471"/>
</dbReference>
<feature type="binding site" description="axial binding residue" evidence="11">
    <location>
        <position position="244"/>
    </location>
    <ligand>
        <name>heme b</name>
        <dbReference type="ChEBI" id="CHEBI:60344"/>
        <label>1</label>
    </ligand>
    <ligandPart>
        <name>Fe</name>
        <dbReference type="ChEBI" id="CHEBI:18248"/>
    </ligandPart>
</feature>
<dbReference type="SMART" id="SM00665">
    <property type="entry name" value="B561"/>
    <property type="match status" value="1"/>
</dbReference>
<feature type="domain" description="DOMON" evidence="15">
    <location>
        <begin position="49"/>
        <end position="163"/>
    </location>
</feature>
<dbReference type="EMBL" id="GDJX01001134">
    <property type="protein sequence ID" value="JAT66802.1"/>
    <property type="molecule type" value="Transcribed_RNA"/>
</dbReference>
<gene>
    <name evidence="17" type="primary">AIR12_2</name>
    <name evidence="17" type="ORF">g.57296</name>
</gene>
<evidence type="ECO:0000259" key="15">
    <source>
        <dbReference type="PROSITE" id="PS50836"/>
    </source>
</evidence>
<reference evidence="17" key="1">
    <citation type="submission" date="2015-07" db="EMBL/GenBank/DDBJ databases">
        <title>Transcriptome Assembly of Anthurium amnicola.</title>
        <authorList>
            <person name="Suzuki J."/>
        </authorList>
    </citation>
    <scope>NUCLEOTIDE SEQUENCE</scope>
</reference>